<proteinExistence type="inferred from homology"/>
<reference evidence="6" key="1">
    <citation type="submission" date="2024-05" db="EMBL/GenBank/DDBJ databases">
        <authorList>
            <person name="Bunk B."/>
            <person name="Swiderski J."/>
            <person name="Sproer C."/>
            <person name="Thiel V."/>
        </authorList>
    </citation>
    <scope>NUCLEOTIDE SEQUENCE</scope>
    <source>
        <strain evidence="6">DSM 17735</strain>
        <plasmid evidence="6">p3</plasmid>
    </source>
</reference>
<dbReference type="InterPro" id="IPR036388">
    <property type="entry name" value="WH-like_DNA-bd_sf"/>
</dbReference>
<dbReference type="Pfam" id="PF00126">
    <property type="entry name" value="HTH_1"/>
    <property type="match status" value="1"/>
</dbReference>
<dbReference type="Gene3D" id="1.10.10.10">
    <property type="entry name" value="Winged helix-like DNA-binding domain superfamily/Winged helix DNA-binding domain"/>
    <property type="match status" value="1"/>
</dbReference>
<dbReference type="GO" id="GO:0003677">
    <property type="term" value="F:DNA binding"/>
    <property type="evidence" value="ECO:0007669"/>
    <property type="project" value="UniProtKB-KW"/>
</dbReference>
<dbReference type="EMBL" id="CP157678">
    <property type="protein sequence ID" value="XBP73035.1"/>
    <property type="molecule type" value="Genomic_DNA"/>
</dbReference>
<geneLocation type="plasmid" evidence="6">
    <name>p3</name>
</geneLocation>
<dbReference type="SUPFAM" id="SSF53850">
    <property type="entry name" value="Periplasmic binding protein-like II"/>
    <property type="match status" value="1"/>
</dbReference>
<dbReference type="AlphaFoldDB" id="A0AAU7LZH1"/>
<dbReference type="PRINTS" id="PR00039">
    <property type="entry name" value="HTHLYSR"/>
</dbReference>
<keyword evidence="4" id="KW-0804">Transcription</keyword>
<gene>
    <name evidence="6" type="ORF">ABLV49_23935</name>
</gene>
<evidence type="ECO:0000256" key="3">
    <source>
        <dbReference type="ARBA" id="ARBA00023125"/>
    </source>
</evidence>
<evidence type="ECO:0000256" key="2">
    <source>
        <dbReference type="ARBA" id="ARBA00023015"/>
    </source>
</evidence>
<dbReference type="GO" id="GO:0003700">
    <property type="term" value="F:DNA-binding transcription factor activity"/>
    <property type="evidence" value="ECO:0007669"/>
    <property type="project" value="InterPro"/>
</dbReference>
<dbReference type="PROSITE" id="PS50931">
    <property type="entry name" value="HTH_LYSR"/>
    <property type="match status" value="1"/>
</dbReference>
<evidence type="ECO:0000259" key="5">
    <source>
        <dbReference type="PROSITE" id="PS50931"/>
    </source>
</evidence>
<dbReference type="GO" id="GO:0005829">
    <property type="term" value="C:cytosol"/>
    <property type="evidence" value="ECO:0007669"/>
    <property type="project" value="TreeGrafter"/>
</dbReference>
<dbReference type="RefSeq" id="WP_349282960.1">
    <property type="nucleotide sequence ID" value="NZ_CBCSCU010000036.1"/>
</dbReference>
<dbReference type="InterPro" id="IPR000847">
    <property type="entry name" value="LysR_HTH_N"/>
</dbReference>
<dbReference type="SUPFAM" id="SSF46785">
    <property type="entry name" value="Winged helix' DNA-binding domain"/>
    <property type="match status" value="1"/>
</dbReference>
<dbReference type="PANTHER" id="PTHR30419:SF30">
    <property type="entry name" value="LYSR FAMILY TRANSCRIPTIONAL REGULATOR"/>
    <property type="match status" value="1"/>
</dbReference>
<organism evidence="6">
    <name type="scientific">Polaromonas hydrogenivorans</name>
    <dbReference type="NCBI Taxonomy" id="335476"/>
    <lineage>
        <taxon>Bacteria</taxon>
        <taxon>Pseudomonadati</taxon>
        <taxon>Pseudomonadota</taxon>
        <taxon>Betaproteobacteria</taxon>
        <taxon>Burkholderiales</taxon>
        <taxon>Comamonadaceae</taxon>
        <taxon>Polaromonas</taxon>
    </lineage>
</organism>
<dbReference type="InterPro" id="IPR005119">
    <property type="entry name" value="LysR_subst-bd"/>
</dbReference>
<dbReference type="Pfam" id="PF03466">
    <property type="entry name" value="LysR_substrate"/>
    <property type="match status" value="1"/>
</dbReference>
<evidence type="ECO:0000256" key="4">
    <source>
        <dbReference type="ARBA" id="ARBA00023163"/>
    </source>
</evidence>
<keyword evidence="2" id="KW-0805">Transcription regulation</keyword>
<dbReference type="FunFam" id="1.10.10.10:FF:000001">
    <property type="entry name" value="LysR family transcriptional regulator"/>
    <property type="match status" value="1"/>
</dbReference>
<comment type="similarity">
    <text evidence="1">Belongs to the LysR transcriptional regulatory family.</text>
</comment>
<keyword evidence="3" id="KW-0238">DNA-binding</keyword>
<dbReference type="InterPro" id="IPR036390">
    <property type="entry name" value="WH_DNA-bd_sf"/>
</dbReference>
<keyword evidence="6" id="KW-0614">Plasmid</keyword>
<name>A0AAU7LZH1_9BURK</name>
<accession>A0AAU7LZH1</accession>
<evidence type="ECO:0000256" key="1">
    <source>
        <dbReference type="ARBA" id="ARBA00009437"/>
    </source>
</evidence>
<feature type="domain" description="HTH lysR-type" evidence="5">
    <location>
        <begin position="1"/>
        <end position="58"/>
    </location>
</feature>
<sequence length="297" mass="32648">MKIHQLQALVSVVRSGGIRAAARELNLSQAAVTKSLKQLEEECGVALLLRRSRGVDLTPAGERLLERARLITRQIELARDDLLQSRGEDVGVVRVGITPFLTLTSLADSFNWFRQRYQRVQIQMIEGLMSRVLPCLRNGSLDIAVVAADVGELSNHEFQYTHVCNARQFIVAREGHPVISNPTARALVEHEWLYTAPIVDGDGNRQAAMFAAAGVKIPERLMQCETLAALTLLRNTDVIGICPERLLGHPESRGIVAVPTTQLHPCEIEIALLAPSDVPLTPAAEYFAHCLKQSISA</sequence>
<dbReference type="Gene3D" id="3.40.190.10">
    <property type="entry name" value="Periplasmic binding protein-like II"/>
    <property type="match status" value="2"/>
</dbReference>
<evidence type="ECO:0000313" key="6">
    <source>
        <dbReference type="EMBL" id="XBP73035.1"/>
    </source>
</evidence>
<dbReference type="InterPro" id="IPR050950">
    <property type="entry name" value="HTH-type_LysR_regulators"/>
</dbReference>
<protein>
    <submittedName>
        <fullName evidence="6">LysR substrate-binding domain-containing protein</fullName>
    </submittedName>
</protein>
<dbReference type="PANTHER" id="PTHR30419">
    <property type="entry name" value="HTH-TYPE TRANSCRIPTIONAL REGULATOR YBHD"/>
    <property type="match status" value="1"/>
</dbReference>